<accession>A0A166MJK3</accession>
<gene>
    <name evidence="2" type="ORF">EXIGLDRAFT_71292</name>
</gene>
<dbReference type="AlphaFoldDB" id="A0A166MJK3"/>
<keyword evidence="1" id="KW-0812">Transmembrane</keyword>
<evidence type="ECO:0000313" key="2">
    <source>
        <dbReference type="EMBL" id="KZV78102.1"/>
    </source>
</evidence>
<feature type="transmembrane region" description="Helical" evidence="1">
    <location>
        <begin position="45"/>
        <end position="71"/>
    </location>
</feature>
<protein>
    <submittedName>
        <fullName evidence="2">Uncharacterized protein</fullName>
    </submittedName>
</protein>
<evidence type="ECO:0000256" key="1">
    <source>
        <dbReference type="SAM" id="Phobius"/>
    </source>
</evidence>
<organism evidence="2 3">
    <name type="scientific">Exidia glandulosa HHB12029</name>
    <dbReference type="NCBI Taxonomy" id="1314781"/>
    <lineage>
        <taxon>Eukaryota</taxon>
        <taxon>Fungi</taxon>
        <taxon>Dikarya</taxon>
        <taxon>Basidiomycota</taxon>
        <taxon>Agaricomycotina</taxon>
        <taxon>Agaricomycetes</taxon>
        <taxon>Auriculariales</taxon>
        <taxon>Exidiaceae</taxon>
        <taxon>Exidia</taxon>
    </lineage>
</organism>
<evidence type="ECO:0000313" key="3">
    <source>
        <dbReference type="Proteomes" id="UP000077266"/>
    </source>
</evidence>
<reference evidence="2 3" key="1">
    <citation type="journal article" date="2016" name="Mol. Biol. Evol.">
        <title>Comparative Genomics of Early-Diverging Mushroom-Forming Fungi Provides Insights into the Origins of Lignocellulose Decay Capabilities.</title>
        <authorList>
            <person name="Nagy L.G."/>
            <person name="Riley R."/>
            <person name="Tritt A."/>
            <person name="Adam C."/>
            <person name="Daum C."/>
            <person name="Floudas D."/>
            <person name="Sun H."/>
            <person name="Yadav J.S."/>
            <person name="Pangilinan J."/>
            <person name="Larsson K.H."/>
            <person name="Matsuura K."/>
            <person name="Barry K."/>
            <person name="Labutti K."/>
            <person name="Kuo R."/>
            <person name="Ohm R.A."/>
            <person name="Bhattacharya S.S."/>
            <person name="Shirouzu T."/>
            <person name="Yoshinaga Y."/>
            <person name="Martin F.M."/>
            <person name="Grigoriev I.V."/>
            <person name="Hibbett D.S."/>
        </authorList>
    </citation>
    <scope>NUCLEOTIDE SEQUENCE [LARGE SCALE GENOMIC DNA]</scope>
    <source>
        <strain evidence="2 3">HHB12029</strain>
    </source>
</reference>
<proteinExistence type="predicted"/>
<dbReference type="InParanoid" id="A0A166MJK3"/>
<sequence>MNRTCSKKMVVQHDLPAFLSHIAMRTWSANTAFNTWPHRPPPRSYGAYLELILTGLAEFAPAILVWSAIFLTRQRVSA</sequence>
<name>A0A166MJK3_EXIGL</name>
<dbReference type="Proteomes" id="UP000077266">
    <property type="component" value="Unassembled WGS sequence"/>
</dbReference>
<keyword evidence="1" id="KW-1133">Transmembrane helix</keyword>
<keyword evidence="1" id="KW-0472">Membrane</keyword>
<dbReference type="EMBL" id="KV427127">
    <property type="protein sequence ID" value="KZV78102.1"/>
    <property type="molecule type" value="Genomic_DNA"/>
</dbReference>
<keyword evidence="3" id="KW-1185">Reference proteome</keyword>